<dbReference type="OrthoDB" id="1080455at2"/>
<gene>
    <name evidence="2" type="ORF">HMPREF9302_03295</name>
</gene>
<feature type="transmembrane region" description="Helical" evidence="1">
    <location>
        <begin position="12"/>
        <end position="40"/>
    </location>
</feature>
<evidence type="ECO:0000313" key="2">
    <source>
        <dbReference type="EMBL" id="KGF52607.1"/>
    </source>
</evidence>
<keyword evidence="3" id="KW-1185">Reference proteome</keyword>
<accession>A0A096CCF7</accession>
<evidence type="ECO:0000313" key="3">
    <source>
        <dbReference type="Proteomes" id="UP000029614"/>
    </source>
</evidence>
<sequence length="71" mass="8321">MKAKINWKHFLVLFIIIGGLYYITRSILLTCAIMVILLLIDGLLMQYEHRKRGEKEIKDITKKLNDAEKDS</sequence>
<keyword evidence="1" id="KW-0472">Membrane</keyword>
<dbReference type="RefSeq" id="WP_036854621.1">
    <property type="nucleotide sequence ID" value="NZ_JRNU01000010.1"/>
</dbReference>
<comment type="caution">
    <text evidence="2">The sequence shown here is derived from an EMBL/GenBank/DDBJ whole genome shotgun (WGS) entry which is preliminary data.</text>
</comment>
<proteinExistence type="predicted"/>
<reference evidence="2 3" key="1">
    <citation type="submission" date="2014-07" db="EMBL/GenBank/DDBJ databases">
        <authorList>
            <person name="McCorrison J."/>
            <person name="Sanka R."/>
            <person name="Torralba M."/>
            <person name="Gillis M."/>
            <person name="Haft D.H."/>
            <person name="Methe B."/>
            <person name="Sutton G."/>
            <person name="Nelson K.E."/>
        </authorList>
    </citation>
    <scope>NUCLEOTIDE SEQUENCE [LARGE SCALE GENOMIC DNA]</scope>
    <source>
        <strain evidence="2 3">DNF00058</strain>
    </source>
</reference>
<evidence type="ECO:0000256" key="1">
    <source>
        <dbReference type="SAM" id="Phobius"/>
    </source>
</evidence>
<keyword evidence="1" id="KW-0812">Transmembrane</keyword>
<dbReference type="AlphaFoldDB" id="A0A096CCF7"/>
<organism evidence="2 3">
    <name type="scientific">Prevotella amnii DNF00058</name>
    <dbReference type="NCBI Taxonomy" id="1401066"/>
    <lineage>
        <taxon>Bacteria</taxon>
        <taxon>Pseudomonadati</taxon>
        <taxon>Bacteroidota</taxon>
        <taxon>Bacteroidia</taxon>
        <taxon>Bacteroidales</taxon>
        <taxon>Prevotellaceae</taxon>
        <taxon>Prevotella</taxon>
    </lineage>
</organism>
<name>A0A096CCF7_9BACT</name>
<dbReference type="EMBL" id="JRNU01000010">
    <property type="protein sequence ID" value="KGF52607.1"/>
    <property type="molecule type" value="Genomic_DNA"/>
</dbReference>
<dbReference type="Proteomes" id="UP000029614">
    <property type="component" value="Unassembled WGS sequence"/>
</dbReference>
<keyword evidence="1" id="KW-1133">Transmembrane helix</keyword>
<protein>
    <submittedName>
        <fullName evidence="2">Uncharacterized protein</fullName>
    </submittedName>
</protein>